<evidence type="ECO:0000256" key="1">
    <source>
        <dbReference type="SAM" id="SignalP"/>
    </source>
</evidence>
<dbReference type="Proteomes" id="UP001183629">
    <property type="component" value="Unassembled WGS sequence"/>
</dbReference>
<dbReference type="EMBL" id="JAVDYC010000001">
    <property type="protein sequence ID" value="MDR7324387.1"/>
    <property type="molecule type" value="Genomic_DNA"/>
</dbReference>
<sequence>MRLRSVFAPLAVAAGLAWAARGLPPAFGARPPAHPSRRTVRRLPGALDRADRIAKSGQFRDGAFRNVDPPHLMKPGTTREAMLGMIFSARKRRPVRPVPVLRPDFTARDGLHVTWLGHSTSVVEIDGARVLLDPVWSDRCSPSALAGPRRLHPMPLPIEDLPRLDAIVVSHDHYDHLDLPTVRALAARQDAPFLVPLGVGAHLERWGVPVRRIVELDWDEHAEAGGIRFTATAARHFSGRLFARDATLWSSWVLTGPRHRLFYSGDTGYFPGYAAIGEAYGPFDATIMQAGAYADPWPDIHMEPEDAVTAHREAGGGLLIPVHWATFALAMHSWSEPPDRVWAAARARGVALAVPRPGERVDVADPPPVDGWWQALV</sequence>
<dbReference type="PANTHER" id="PTHR15032:SF4">
    <property type="entry name" value="N-ACYL-PHOSPHATIDYLETHANOLAMINE-HYDROLYZING PHOSPHOLIPASE D"/>
    <property type="match status" value="1"/>
</dbReference>
<comment type="caution">
    <text evidence="3">The sequence shown here is derived from an EMBL/GenBank/DDBJ whole genome shotgun (WGS) entry which is preliminary data.</text>
</comment>
<dbReference type="Pfam" id="PF12706">
    <property type="entry name" value="Lactamase_B_2"/>
    <property type="match status" value="1"/>
</dbReference>
<dbReference type="RefSeq" id="WP_310417713.1">
    <property type="nucleotide sequence ID" value="NZ_JAVDYC010000001.1"/>
</dbReference>
<dbReference type="GO" id="GO:0005737">
    <property type="term" value="C:cytoplasm"/>
    <property type="evidence" value="ECO:0007669"/>
    <property type="project" value="TreeGrafter"/>
</dbReference>
<dbReference type="SUPFAM" id="SSF56281">
    <property type="entry name" value="Metallo-hydrolase/oxidoreductase"/>
    <property type="match status" value="1"/>
</dbReference>
<reference evidence="3 4" key="1">
    <citation type="submission" date="2023-07" db="EMBL/GenBank/DDBJ databases">
        <title>Sequencing the genomes of 1000 actinobacteria strains.</title>
        <authorList>
            <person name="Klenk H.-P."/>
        </authorList>
    </citation>
    <scope>NUCLEOTIDE SEQUENCE [LARGE SCALE GENOMIC DNA]</scope>
    <source>
        <strain evidence="3 4">DSM 44711</strain>
    </source>
</reference>
<dbReference type="Gene3D" id="3.60.15.10">
    <property type="entry name" value="Ribonuclease Z/Hydroxyacylglutathione hydrolase-like"/>
    <property type="match status" value="1"/>
</dbReference>
<gene>
    <name evidence="3" type="ORF">J2S44_004637</name>
</gene>
<evidence type="ECO:0000259" key="2">
    <source>
        <dbReference type="Pfam" id="PF12706"/>
    </source>
</evidence>
<accession>A0AAE4CUG4</accession>
<dbReference type="InterPro" id="IPR001279">
    <property type="entry name" value="Metallo-B-lactamas"/>
</dbReference>
<protein>
    <submittedName>
        <fullName evidence="3">L-ascorbate metabolism protein UlaG (Beta-lactamase superfamily)</fullName>
    </submittedName>
</protein>
<evidence type="ECO:0000313" key="4">
    <source>
        <dbReference type="Proteomes" id="UP001183629"/>
    </source>
</evidence>
<proteinExistence type="predicted"/>
<dbReference type="InterPro" id="IPR036866">
    <property type="entry name" value="RibonucZ/Hydroxyglut_hydro"/>
</dbReference>
<keyword evidence="4" id="KW-1185">Reference proteome</keyword>
<feature type="chain" id="PRO_5042109533" evidence="1">
    <location>
        <begin position="20"/>
        <end position="377"/>
    </location>
</feature>
<feature type="domain" description="Metallo-beta-lactamase" evidence="2">
    <location>
        <begin position="129"/>
        <end position="324"/>
    </location>
</feature>
<keyword evidence="1" id="KW-0732">Signal</keyword>
<feature type="signal peptide" evidence="1">
    <location>
        <begin position="1"/>
        <end position="19"/>
    </location>
</feature>
<evidence type="ECO:0000313" key="3">
    <source>
        <dbReference type="EMBL" id="MDR7324387.1"/>
    </source>
</evidence>
<organism evidence="3 4">
    <name type="scientific">Catenuloplanes niger</name>
    <dbReference type="NCBI Taxonomy" id="587534"/>
    <lineage>
        <taxon>Bacteria</taxon>
        <taxon>Bacillati</taxon>
        <taxon>Actinomycetota</taxon>
        <taxon>Actinomycetes</taxon>
        <taxon>Micromonosporales</taxon>
        <taxon>Micromonosporaceae</taxon>
        <taxon>Catenuloplanes</taxon>
    </lineage>
</organism>
<name>A0AAE4CUG4_9ACTN</name>
<dbReference type="AlphaFoldDB" id="A0AAE4CUG4"/>
<dbReference type="PANTHER" id="PTHR15032">
    <property type="entry name" value="N-ACYL-PHOSPHATIDYLETHANOLAMINE-HYDROLYZING PHOSPHOLIPASE D"/>
    <property type="match status" value="1"/>
</dbReference>